<evidence type="ECO:0000313" key="7">
    <source>
        <dbReference type="Proteomes" id="UP000015100"/>
    </source>
</evidence>
<dbReference type="OMA" id="YREFCNR"/>
<comment type="similarity">
    <text evidence="1">Belongs to the Gfa family.</text>
</comment>
<dbReference type="Pfam" id="PF04828">
    <property type="entry name" value="GFA"/>
    <property type="match status" value="1"/>
</dbReference>
<dbReference type="Gene3D" id="2.170.150.70">
    <property type="match status" value="1"/>
</dbReference>
<sequence length="385" mass="42668">MSRLKAACHCGANTFSIPTNGPLDLKHREIHICLCNVCRHQTGTLGGTWNVPHGAPFDPDSPPETLTKYQSSSVACRYFCNICYCKLFFRYEIPEYSSGPNRGFFIASGCVQLPAGDDFDIDSIIFVKDNIDGGCANWLAVEEMTASFVDPLTAEDIHALEATAMNQQADTGILEGKCHCSSVNFRISRATGKDEELPTLGSNTGLVVPHWMSKEEPLIDDKNPWWVREVQKPGKSNRFLGGMCACKSCRTIAGSELQGWVSIPTAYIEVVLPNGETVPWPTIEQLENDDKYKQIIETYRSTPGDVTRGFCKKCGANIFWDGLARGNLVDISAGLLTSRGVREEGWIEWWTEWVGCIEDATGRSDIPAQLEMGLKKWKQRIGGRV</sequence>
<dbReference type="PANTHER" id="PTHR33337:SF40">
    <property type="entry name" value="CENP-V_GFA DOMAIN-CONTAINING PROTEIN-RELATED"/>
    <property type="match status" value="1"/>
</dbReference>
<comment type="caution">
    <text evidence="6">The sequence shown here is derived from an EMBL/GenBank/DDBJ whole genome shotgun (WGS) entry which is preliminary data.</text>
</comment>
<evidence type="ECO:0000256" key="4">
    <source>
        <dbReference type="ARBA" id="ARBA00023239"/>
    </source>
</evidence>
<accession>S8BJX2</accession>
<dbReference type="Gene3D" id="3.90.1590.10">
    <property type="entry name" value="glutathione-dependent formaldehyde- activating enzyme (gfa)"/>
    <property type="match status" value="1"/>
</dbReference>
<dbReference type="HOGENOM" id="CLU_038839_0_0_1"/>
<dbReference type="OrthoDB" id="5422068at2759"/>
<feature type="domain" description="CENP-V/GFA" evidence="5">
    <location>
        <begin position="4"/>
        <end position="120"/>
    </location>
</feature>
<dbReference type="GO" id="GO:0046872">
    <property type="term" value="F:metal ion binding"/>
    <property type="evidence" value="ECO:0007669"/>
    <property type="project" value="UniProtKB-KW"/>
</dbReference>
<reference evidence="7" key="2">
    <citation type="submission" date="2013-04" db="EMBL/GenBank/DDBJ databases">
        <title>Genomic mechanisms accounting for the adaptation to parasitism in nematode-trapping fungi.</title>
        <authorList>
            <person name="Ahren D.G."/>
        </authorList>
    </citation>
    <scope>NUCLEOTIDE SEQUENCE [LARGE SCALE GENOMIC DNA]</scope>
    <source>
        <strain evidence="7">CBS 200.50</strain>
    </source>
</reference>
<dbReference type="PANTHER" id="PTHR33337">
    <property type="entry name" value="GFA DOMAIN-CONTAINING PROTEIN"/>
    <property type="match status" value="1"/>
</dbReference>
<dbReference type="InterPro" id="IPR011057">
    <property type="entry name" value="Mss4-like_sf"/>
</dbReference>
<keyword evidence="4" id="KW-0456">Lyase</keyword>
<dbReference type="PROSITE" id="PS51891">
    <property type="entry name" value="CENP_V_GFA"/>
    <property type="match status" value="1"/>
</dbReference>
<dbReference type="EMBL" id="AQGS01000464">
    <property type="protein sequence ID" value="EPS39628.1"/>
    <property type="molecule type" value="Genomic_DNA"/>
</dbReference>
<keyword evidence="3" id="KW-0862">Zinc</keyword>
<name>S8BJX2_DACHA</name>
<proteinExistence type="inferred from homology"/>
<evidence type="ECO:0000313" key="6">
    <source>
        <dbReference type="EMBL" id="EPS39628.1"/>
    </source>
</evidence>
<organism evidence="6 7">
    <name type="scientific">Dactylellina haptotyla (strain CBS 200.50)</name>
    <name type="common">Nematode-trapping fungus</name>
    <name type="synonym">Monacrosporium haptotylum</name>
    <dbReference type="NCBI Taxonomy" id="1284197"/>
    <lineage>
        <taxon>Eukaryota</taxon>
        <taxon>Fungi</taxon>
        <taxon>Dikarya</taxon>
        <taxon>Ascomycota</taxon>
        <taxon>Pezizomycotina</taxon>
        <taxon>Orbiliomycetes</taxon>
        <taxon>Orbiliales</taxon>
        <taxon>Orbiliaceae</taxon>
        <taxon>Dactylellina</taxon>
    </lineage>
</organism>
<dbReference type="GO" id="GO:0016846">
    <property type="term" value="F:carbon-sulfur lyase activity"/>
    <property type="evidence" value="ECO:0007669"/>
    <property type="project" value="InterPro"/>
</dbReference>
<dbReference type="STRING" id="1284197.S8BJX2"/>
<keyword evidence="2" id="KW-0479">Metal-binding</keyword>
<dbReference type="Proteomes" id="UP000015100">
    <property type="component" value="Unassembled WGS sequence"/>
</dbReference>
<dbReference type="AlphaFoldDB" id="S8BJX2"/>
<protein>
    <recommendedName>
        <fullName evidence="5">CENP-V/GFA domain-containing protein</fullName>
    </recommendedName>
</protein>
<keyword evidence="7" id="KW-1185">Reference proteome</keyword>
<reference evidence="6 7" key="1">
    <citation type="journal article" date="2013" name="PLoS Genet.">
        <title>Genomic mechanisms accounting for the adaptation to parasitism in nematode-trapping fungi.</title>
        <authorList>
            <person name="Meerupati T."/>
            <person name="Andersson K.M."/>
            <person name="Friman E."/>
            <person name="Kumar D."/>
            <person name="Tunlid A."/>
            <person name="Ahren D."/>
        </authorList>
    </citation>
    <scope>NUCLEOTIDE SEQUENCE [LARGE SCALE GENOMIC DNA]</scope>
    <source>
        <strain evidence="6 7">CBS 200.50</strain>
    </source>
</reference>
<gene>
    <name evidence="6" type="ORF">H072_6595</name>
</gene>
<dbReference type="eggNOG" id="ENOG502S13F">
    <property type="taxonomic scope" value="Eukaryota"/>
</dbReference>
<evidence type="ECO:0000256" key="2">
    <source>
        <dbReference type="ARBA" id="ARBA00022723"/>
    </source>
</evidence>
<evidence type="ECO:0000259" key="5">
    <source>
        <dbReference type="PROSITE" id="PS51891"/>
    </source>
</evidence>
<dbReference type="InterPro" id="IPR006913">
    <property type="entry name" value="CENP-V/GFA"/>
</dbReference>
<dbReference type="SUPFAM" id="SSF51316">
    <property type="entry name" value="Mss4-like"/>
    <property type="match status" value="2"/>
</dbReference>
<evidence type="ECO:0000256" key="3">
    <source>
        <dbReference type="ARBA" id="ARBA00022833"/>
    </source>
</evidence>
<evidence type="ECO:0000256" key="1">
    <source>
        <dbReference type="ARBA" id="ARBA00005495"/>
    </source>
</evidence>